<dbReference type="Proteomes" id="UP000242712">
    <property type="component" value="Unassembled WGS sequence"/>
</dbReference>
<dbReference type="InterPro" id="IPR032466">
    <property type="entry name" value="Metal_Hydrolase"/>
</dbReference>
<reference evidence="2 3" key="1">
    <citation type="submission" date="2017-08" db="EMBL/GenBank/DDBJ databases">
        <title>Draft genome sequences of 64 type strains of genus Staph aureus.</title>
        <authorList>
            <person name="Cole K."/>
            <person name="Golubchik T."/>
            <person name="Russell J."/>
            <person name="Foster D."/>
            <person name="Llewelyn M."/>
            <person name="Wilson D."/>
            <person name="Crook D."/>
            <person name="Paul J."/>
        </authorList>
    </citation>
    <scope>NUCLEOTIDE SEQUENCE [LARGE SCALE GENOMIC DNA]</scope>
    <source>
        <strain evidence="2 3">DSM 29875</strain>
    </source>
</reference>
<evidence type="ECO:0000259" key="1">
    <source>
        <dbReference type="Pfam" id="PF04909"/>
    </source>
</evidence>
<evidence type="ECO:0000313" key="3">
    <source>
        <dbReference type="Proteomes" id="UP000242712"/>
    </source>
</evidence>
<dbReference type="OrthoDB" id="8244441at2"/>
<feature type="domain" description="Amidohydrolase-related" evidence="1">
    <location>
        <begin position="221"/>
        <end position="378"/>
    </location>
</feature>
<protein>
    <submittedName>
        <fullName evidence="2">Amidohydrolase</fullName>
    </submittedName>
</protein>
<dbReference type="InterPro" id="IPR006680">
    <property type="entry name" value="Amidohydro-rel"/>
</dbReference>
<dbReference type="GO" id="GO:0016787">
    <property type="term" value="F:hydrolase activity"/>
    <property type="evidence" value="ECO:0007669"/>
    <property type="project" value="UniProtKB-KW"/>
</dbReference>
<dbReference type="AlphaFoldDB" id="A0A2K4FAY2"/>
<evidence type="ECO:0000313" key="2">
    <source>
        <dbReference type="EMBL" id="POA08433.1"/>
    </source>
</evidence>
<proteinExistence type="predicted"/>
<comment type="caution">
    <text evidence="2">The sequence shown here is derived from an EMBL/GenBank/DDBJ whole genome shotgun (WGS) entry which is preliminary data.</text>
</comment>
<keyword evidence="2" id="KW-0378">Hydrolase</keyword>
<dbReference type="EMBL" id="PPPX01000016">
    <property type="protein sequence ID" value="POA08433.1"/>
    <property type="molecule type" value="Genomic_DNA"/>
</dbReference>
<dbReference type="RefSeq" id="WP_103372219.1">
    <property type="nucleotide sequence ID" value="NZ_CBCRVO010000002.1"/>
</dbReference>
<gene>
    <name evidence="2" type="ORF">CD039_10155</name>
</gene>
<dbReference type="PANTHER" id="PTHR43383">
    <property type="entry name" value="NODULIN 6"/>
    <property type="match status" value="1"/>
</dbReference>
<dbReference type="GeneID" id="98298705"/>
<name>A0A2K4FAY2_9STAP</name>
<keyword evidence="3" id="KW-1185">Reference proteome</keyword>
<dbReference type="SUPFAM" id="SSF51556">
    <property type="entry name" value="Metallo-dependent hydrolases"/>
    <property type="match status" value="1"/>
</dbReference>
<organism evidence="2 3">
    <name type="scientific">Staphylococcus argensis</name>
    <dbReference type="NCBI Taxonomy" id="1607738"/>
    <lineage>
        <taxon>Bacteria</taxon>
        <taxon>Bacillati</taxon>
        <taxon>Bacillota</taxon>
        <taxon>Bacilli</taxon>
        <taxon>Bacillales</taxon>
        <taxon>Staphylococcaceae</taxon>
        <taxon>Staphylococcus</taxon>
    </lineage>
</organism>
<accession>A0A2K4FAY2</accession>
<sequence length="389" mass="44297">MSINLQQVPAVDVHCHPFVAPEKPHTVESFLNTLSLSVIPDMFTKQDISENGIVPGMNMYLQLTIRRLAQFFQCEPHIEAVVEARNQHAEDYANYTQSLYQDANIAGMIVDYGYPVPHIPKADFEQTAGFHTFEIYRIEPVMEHYGAQCKTFTEFKQAYYDDLLQTLQRPDVVGLKSIIAYRSGLEVLPKDEDKAADAYATFRDNTRAAVKPLRDYCMHLAMEACTETNKVMHIHTGVGDGEVVLPKASPSLLIDMLRTPKYSQTKVHFVHGGYPWMEEAAFITSILPNVYMDISLQIPFAGHGAKRILSTVFEFAPFDKVMFGSDCFSAPEMNWLAAKLFRQDLTEVLETWVERDYMDEHMAQEIGEMVLYRNFERVYQDAIVACSDA</sequence>
<dbReference type="Pfam" id="PF04909">
    <property type="entry name" value="Amidohydro_2"/>
    <property type="match status" value="1"/>
</dbReference>
<dbReference type="PANTHER" id="PTHR43383:SF2">
    <property type="entry name" value="AMIDOHYDROLASE 2 FAMILY PROTEIN"/>
    <property type="match status" value="1"/>
</dbReference>
<dbReference type="Gene3D" id="3.20.20.140">
    <property type="entry name" value="Metal-dependent hydrolases"/>
    <property type="match status" value="1"/>
</dbReference>